<comment type="caution">
    <text evidence="1">The sequence shown here is derived from an EMBL/GenBank/DDBJ whole genome shotgun (WGS) entry which is preliminary data.</text>
</comment>
<protein>
    <submittedName>
        <fullName evidence="1">ENR1 protein</fullName>
    </submittedName>
</protein>
<dbReference type="Proteomes" id="UP000573793">
    <property type="component" value="Unassembled WGS sequence"/>
</dbReference>
<keyword evidence="2" id="KW-1185">Reference proteome</keyword>
<sequence>QLEKEIDITRMGKNQFVELGERISRELNITNCWVCGRALMSEEWPWKGSSLGPVELLKWNQTSISGKNRPEGWIFILSSTVIGEECLWRTG</sequence>
<reference evidence="1 2" key="1">
    <citation type="submission" date="2019-09" db="EMBL/GenBank/DDBJ databases">
        <title>Bird 10,000 Genomes (B10K) Project - Family phase.</title>
        <authorList>
            <person name="Zhang G."/>
        </authorList>
    </citation>
    <scope>NUCLEOTIDE SEQUENCE [LARGE SCALE GENOMIC DNA]</scope>
    <source>
        <strain evidence="1">B10K-DU-001-19</strain>
        <tissue evidence="1">Muscle</tissue>
    </source>
</reference>
<dbReference type="EMBL" id="VWZM01006364">
    <property type="protein sequence ID" value="NXH00197.1"/>
    <property type="molecule type" value="Genomic_DNA"/>
</dbReference>
<evidence type="ECO:0000313" key="2">
    <source>
        <dbReference type="Proteomes" id="UP000573793"/>
    </source>
</evidence>
<name>A0A7K9GFD5_LOXLE</name>
<evidence type="ECO:0000313" key="1">
    <source>
        <dbReference type="EMBL" id="NXH00197.1"/>
    </source>
</evidence>
<dbReference type="AlphaFoldDB" id="A0A7K9GFD5"/>
<organism evidence="1 2">
    <name type="scientific">Loxia leucoptera</name>
    <name type="common">White-winged crossbill</name>
    <dbReference type="NCBI Taxonomy" id="96539"/>
    <lineage>
        <taxon>Eukaryota</taxon>
        <taxon>Metazoa</taxon>
        <taxon>Chordata</taxon>
        <taxon>Craniata</taxon>
        <taxon>Vertebrata</taxon>
        <taxon>Euteleostomi</taxon>
        <taxon>Archelosauria</taxon>
        <taxon>Archosauria</taxon>
        <taxon>Dinosauria</taxon>
        <taxon>Saurischia</taxon>
        <taxon>Theropoda</taxon>
        <taxon>Coelurosauria</taxon>
        <taxon>Aves</taxon>
        <taxon>Neognathae</taxon>
        <taxon>Neoaves</taxon>
        <taxon>Telluraves</taxon>
        <taxon>Australaves</taxon>
        <taxon>Passeriformes</taxon>
        <taxon>Passeroidea</taxon>
        <taxon>Fringillidae</taxon>
        <taxon>Carduelinae</taxon>
        <taxon>Loxia</taxon>
    </lineage>
</organism>
<proteinExistence type="predicted"/>
<feature type="non-terminal residue" evidence="1">
    <location>
        <position position="91"/>
    </location>
</feature>
<gene>
    <name evidence="1" type="primary">Erv31</name>
    <name evidence="1" type="ORF">LOXLEU_R15374</name>
</gene>
<feature type="non-terminal residue" evidence="1">
    <location>
        <position position="1"/>
    </location>
</feature>
<accession>A0A7K9GFD5</accession>